<dbReference type="OrthoDB" id="3202396at2759"/>
<proteinExistence type="predicted"/>
<dbReference type="AlphaFoldDB" id="A0A9P8I5J1"/>
<sequence>MNELSSPPQSIRDNFSLSTWLLLGATIQSLLFLLLPTRFSLAPAVLILTYRTADALLMASGLRKNPYLGGVIHGKFTAQIPDRQGGFSKETSNEGICIFMVGARANHPLGMFAPGFKELGDFFRGMVQQLEKNPEESGFLGASSWAGSDRTSSNETTTVIYFRSLSHIHAFAHSPAHRAGLAWWNARIAAIPHVAIMHEVYQNPSAGWENIYINYHLTGLAATTYRAPGEKWVSPVVGARRGGVRSGAGGTGEDGGYGDGPYAHEE</sequence>
<organism evidence="3 4">
    <name type="scientific">Glutinoglossum americanum</name>
    <dbReference type="NCBI Taxonomy" id="1670608"/>
    <lineage>
        <taxon>Eukaryota</taxon>
        <taxon>Fungi</taxon>
        <taxon>Dikarya</taxon>
        <taxon>Ascomycota</taxon>
        <taxon>Pezizomycotina</taxon>
        <taxon>Geoglossomycetes</taxon>
        <taxon>Geoglossales</taxon>
        <taxon>Geoglossaceae</taxon>
        <taxon>Glutinoglossum</taxon>
    </lineage>
</organism>
<evidence type="ECO:0008006" key="5">
    <source>
        <dbReference type="Google" id="ProtNLM"/>
    </source>
</evidence>
<reference evidence="3" key="1">
    <citation type="submission" date="2021-03" db="EMBL/GenBank/DDBJ databases">
        <title>Comparative genomics and phylogenomic investigation of the class Geoglossomycetes provide insights into ecological specialization and systematics.</title>
        <authorList>
            <person name="Melie T."/>
            <person name="Pirro S."/>
            <person name="Miller A.N."/>
            <person name="Quandt A."/>
        </authorList>
    </citation>
    <scope>NUCLEOTIDE SEQUENCE</scope>
    <source>
        <strain evidence="3">GBOQ0MN5Z8</strain>
    </source>
</reference>
<evidence type="ECO:0000256" key="2">
    <source>
        <dbReference type="SAM" id="Phobius"/>
    </source>
</evidence>
<keyword evidence="2" id="KW-1133">Transmembrane helix</keyword>
<comment type="caution">
    <text evidence="3">The sequence shown here is derived from an EMBL/GenBank/DDBJ whole genome shotgun (WGS) entry which is preliminary data.</text>
</comment>
<evidence type="ECO:0000313" key="4">
    <source>
        <dbReference type="Proteomes" id="UP000698800"/>
    </source>
</evidence>
<name>A0A9P8I5J1_9PEZI</name>
<gene>
    <name evidence="3" type="ORF">FGG08_002154</name>
</gene>
<dbReference type="Proteomes" id="UP000698800">
    <property type="component" value="Unassembled WGS sequence"/>
</dbReference>
<dbReference type="InterPro" id="IPR025444">
    <property type="entry name" value="Monooxy_af470"/>
</dbReference>
<dbReference type="Pfam" id="PF13826">
    <property type="entry name" value="Monooxy_af470-like"/>
    <property type="match status" value="1"/>
</dbReference>
<keyword evidence="2" id="KW-0812">Transmembrane</keyword>
<accession>A0A9P8I5J1</accession>
<dbReference type="SUPFAM" id="SSF54909">
    <property type="entry name" value="Dimeric alpha+beta barrel"/>
    <property type="match status" value="1"/>
</dbReference>
<keyword evidence="2" id="KW-0472">Membrane</keyword>
<feature type="region of interest" description="Disordered" evidence="1">
    <location>
        <begin position="243"/>
        <end position="266"/>
    </location>
</feature>
<evidence type="ECO:0000256" key="1">
    <source>
        <dbReference type="SAM" id="MobiDB-lite"/>
    </source>
</evidence>
<keyword evidence="4" id="KW-1185">Reference proteome</keyword>
<protein>
    <recommendedName>
        <fullName evidence="5">Monooxygenase</fullName>
    </recommendedName>
</protein>
<dbReference type="EMBL" id="JAGHQL010000030">
    <property type="protein sequence ID" value="KAH0543593.1"/>
    <property type="molecule type" value="Genomic_DNA"/>
</dbReference>
<evidence type="ECO:0000313" key="3">
    <source>
        <dbReference type="EMBL" id="KAH0543593.1"/>
    </source>
</evidence>
<feature type="transmembrane region" description="Helical" evidence="2">
    <location>
        <begin position="20"/>
        <end position="48"/>
    </location>
</feature>
<dbReference type="InterPro" id="IPR011008">
    <property type="entry name" value="Dimeric_a/b-barrel"/>
</dbReference>
<feature type="compositionally biased region" description="Gly residues" evidence="1">
    <location>
        <begin position="243"/>
        <end position="259"/>
    </location>
</feature>